<feature type="transmembrane region" description="Helical" evidence="8">
    <location>
        <begin position="20"/>
        <end position="42"/>
    </location>
</feature>
<comment type="catalytic activity">
    <reaction evidence="1">
        <text>ATP + protein L-histidine = ADP + protein N-phospho-L-histidine.</text>
        <dbReference type="EC" id="2.7.13.3"/>
    </reaction>
</comment>
<keyword evidence="7" id="KW-0902">Two-component regulatory system</keyword>
<dbReference type="InterPro" id="IPR036890">
    <property type="entry name" value="HATPase_C_sf"/>
</dbReference>
<dbReference type="InterPro" id="IPR003594">
    <property type="entry name" value="HATPase_dom"/>
</dbReference>
<dbReference type="InterPro" id="IPR004358">
    <property type="entry name" value="Sig_transdc_His_kin-like_C"/>
</dbReference>
<dbReference type="InterPro" id="IPR050640">
    <property type="entry name" value="Bact_2-comp_sensor_kinase"/>
</dbReference>
<dbReference type="PANTHER" id="PTHR34220:SF7">
    <property type="entry name" value="SENSOR HISTIDINE KINASE YPDA"/>
    <property type="match status" value="1"/>
</dbReference>
<keyword evidence="3" id="KW-0808">Transferase</keyword>
<evidence type="ECO:0000256" key="1">
    <source>
        <dbReference type="ARBA" id="ARBA00000085"/>
    </source>
</evidence>
<keyword evidence="4" id="KW-0547">Nucleotide-binding</keyword>
<reference evidence="10 11" key="1">
    <citation type="submission" date="2017-06" db="EMBL/GenBank/DDBJ databases">
        <title>Complete genome sequence of Paenibacillus donghaensis KCTC 13049T isolated from East Sea sediment, South Korea.</title>
        <authorList>
            <person name="Jung B.K."/>
            <person name="Hong S.-J."/>
            <person name="Shin J.-H."/>
        </authorList>
    </citation>
    <scope>NUCLEOTIDE SEQUENCE [LARGE SCALE GENOMIC DNA]</scope>
    <source>
        <strain evidence="10 11">KCTC 13049</strain>
    </source>
</reference>
<dbReference type="Proteomes" id="UP000249890">
    <property type="component" value="Chromosome"/>
</dbReference>
<dbReference type="AlphaFoldDB" id="A0A2Z2KP36"/>
<feature type="domain" description="Histidine kinase" evidence="9">
    <location>
        <begin position="467"/>
        <end position="571"/>
    </location>
</feature>
<evidence type="ECO:0000256" key="2">
    <source>
        <dbReference type="ARBA" id="ARBA00012438"/>
    </source>
</evidence>
<dbReference type="GO" id="GO:0016020">
    <property type="term" value="C:membrane"/>
    <property type="evidence" value="ECO:0007669"/>
    <property type="project" value="InterPro"/>
</dbReference>
<evidence type="ECO:0000313" key="10">
    <source>
        <dbReference type="EMBL" id="ASA25433.1"/>
    </source>
</evidence>
<dbReference type="InterPro" id="IPR010559">
    <property type="entry name" value="Sig_transdc_His_kin_internal"/>
</dbReference>
<keyword evidence="11" id="KW-1185">Reference proteome</keyword>
<gene>
    <name evidence="10" type="ORF">B9T62_34695</name>
</gene>
<evidence type="ECO:0000256" key="4">
    <source>
        <dbReference type="ARBA" id="ARBA00022741"/>
    </source>
</evidence>
<evidence type="ECO:0000256" key="5">
    <source>
        <dbReference type="ARBA" id="ARBA00022777"/>
    </source>
</evidence>
<evidence type="ECO:0000256" key="8">
    <source>
        <dbReference type="SAM" id="Phobius"/>
    </source>
</evidence>
<feature type="transmembrane region" description="Helical" evidence="8">
    <location>
        <begin position="281"/>
        <end position="304"/>
    </location>
</feature>
<keyword evidence="8" id="KW-0812">Transmembrane</keyword>
<dbReference type="GO" id="GO:0005524">
    <property type="term" value="F:ATP binding"/>
    <property type="evidence" value="ECO:0007669"/>
    <property type="project" value="UniProtKB-KW"/>
</dbReference>
<dbReference type="GO" id="GO:0000155">
    <property type="term" value="F:phosphorelay sensor kinase activity"/>
    <property type="evidence" value="ECO:0007669"/>
    <property type="project" value="InterPro"/>
</dbReference>
<dbReference type="PROSITE" id="PS50109">
    <property type="entry name" value="HIS_KIN"/>
    <property type="match status" value="1"/>
</dbReference>
<dbReference type="Pfam" id="PF06580">
    <property type="entry name" value="His_kinase"/>
    <property type="match status" value="1"/>
</dbReference>
<evidence type="ECO:0000256" key="6">
    <source>
        <dbReference type="ARBA" id="ARBA00022840"/>
    </source>
</evidence>
<name>A0A2Z2KP36_9BACL</name>
<evidence type="ECO:0000256" key="3">
    <source>
        <dbReference type="ARBA" id="ARBA00022679"/>
    </source>
</evidence>
<dbReference type="KEGG" id="pdh:B9T62_34695"/>
<evidence type="ECO:0000256" key="7">
    <source>
        <dbReference type="ARBA" id="ARBA00023012"/>
    </source>
</evidence>
<protein>
    <recommendedName>
        <fullName evidence="2">histidine kinase</fullName>
        <ecNumber evidence="2">2.7.13.3</ecNumber>
    </recommendedName>
</protein>
<dbReference type="Gene3D" id="3.30.565.10">
    <property type="entry name" value="Histidine kinase-like ATPase, C-terminal domain"/>
    <property type="match status" value="1"/>
</dbReference>
<dbReference type="Pfam" id="PF02518">
    <property type="entry name" value="HATPase_c"/>
    <property type="match status" value="1"/>
</dbReference>
<organism evidence="10 11">
    <name type="scientific">Paenibacillus donghaensis</name>
    <dbReference type="NCBI Taxonomy" id="414771"/>
    <lineage>
        <taxon>Bacteria</taxon>
        <taxon>Bacillati</taxon>
        <taxon>Bacillota</taxon>
        <taxon>Bacilli</taxon>
        <taxon>Bacillales</taxon>
        <taxon>Paenibacillaceae</taxon>
        <taxon>Paenibacillus</taxon>
    </lineage>
</organism>
<dbReference type="SUPFAM" id="SSF55874">
    <property type="entry name" value="ATPase domain of HSP90 chaperone/DNA topoisomerase II/histidine kinase"/>
    <property type="match status" value="1"/>
</dbReference>
<keyword evidence="8" id="KW-1133">Transmembrane helix</keyword>
<keyword evidence="6" id="KW-0067">ATP-binding</keyword>
<dbReference type="Gene3D" id="6.10.340.10">
    <property type="match status" value="1"/>
</dbReference>
<dbReference type="PRINTS" id="PR00344">
    <property type="entry name" value="BCTRLSENSOR"/>
</dbReference>
<sequence>MKLNTGPLRKSFGRDTLRGQMYWTLLTSAMIPLIMTGTLALYSMTSILDNKIEKGIEGNLQRVLQTLETTLSNLYDVSQQMSFEGFVGADMKRLLETNDPFEAAQINNDIQRNVNLLNASNLNTGLMFYYDGKEQRLRYETLLTRDKQPDLSKLPVMAVRGDITYNSPHLTLYKYNDTPVFSIVRKMGDAEHPLYAYVETNSKVLQQVLNKEQYGMNAFHLLTDKNGVVLYSDKPEWFPDGSVYHDQQRQDYYDFKETAQQGWNLVVFISKQDYHRESRTWMVGFSLVAGLALIISLLLALRIWKVVLGPLQGMHRGLRDLTNRRAQVGLPATGLKEFDYLIDRFNGMQHQIGELILEVEHKVKEQQEIEMEKLMAQINPHFLYNTVNTAQWLARMNGQQEIDRFLSLFTKVLKYNLAKSGKIVTLQDEIQSLRDYVELQQIRYDYEFDVRYDIPQQIMEVVLPRFILQPIVENALYHGLPETGGVIVVSAEDRLDHIVIEVRDNGKGMTAAQIEDMLSGDKDSHQSSGMGIGLNYVVRSLSSFTEGRSKLAITSADPGGTTVSIILPKLDADRGRDGAGHEGLGRG</sequence>
<dbReference type="InterPro" id="IPR005467">
    <property type="entry name" value="His_kinase_dom"/>
</dbReference>
<dbReference type="PANTHER" id="PTHR34220">
    <property type="entry name" value="SENSOR HISTIDINE KINASE YPDA"/>
    <property type="match status" value="1"/>
</dbReference>
<evidence type="ECO:0000313" key="11">
    <source>
        <dbReference type="Proteomes" id="UP000249890"/>
    </source>
</evidence>
<accession>A0A2Z2KP36</accession>
<proteinExistence type="predicted"/>
<evidence type="ECO:0000259" key="9">
    <source>
        <dbReference type="PROSITE" id="PS50109"/>
    </source>
</evidence>
<dbReference type="EC" id="2.7.13.3" evidence="2"/>
<keyword evidence="8" id="KW-0472">Membrane</keyword>
<keyword evidence="5" id="KW-0418">Kinase</keyword>
<dbReference type="EMBL" id="CP021780">
    <property type="protein sequence ID" value="ASA25433.1"/>
    <property type="molecule type" value="Genomic_DNA"/>
</dbReference>
<dbReference type="SMART" id="SM00387">
    <property type="entry name" value="HATPase_c"/>
    <property type="match status" value="1"/>
</dbReference>